<dbReference type="RefSeq" id="WP_188228616.1">
    <property type="nucleotide sequence ID" value="NZ_JACVXB010000001.1"/>
</dbReference>
<dbReference type="EMBL" id="JACVXB010000001">
    <property type="protein sequence ID" value="MBD0830831.1"/>
    <property type="molecule type" value="Genomic_DNA"/>
</dbReference>
<dbReference type="Pfam" id="PF16153">
    <property type="entry name" value="DUF4861"/>
    <property type="match status" value="1"/>
</dbReference>
<dbReference type="InterPro" id="IPR032342">
    <property type="entry name" value="DUF4861"/>
</dbReference>
<organism evidence="1 2">
    <name type="scientific">Aestuariibaculum sediminum</name>
    <dbReference type="NCBI Taxonomy" id="2770637"/>
    <lineage>
        <taxon>Bacteria</taxon>
        <taxon>Pseudomonadati</taxon>
        <taxon>Bacteroidota</taxon>
        <taxon>Flavobacteriia</taxon>
        <taxon>Flavobacteriales</taxon>
        <taxon>Flavobacteriaceae</taxon>
    </lineage>
</organism>
<reference evidence="1 2" key="1">
    <citation type="submission" date="2020-09" db="EMBL/GenBank/DDBJ databases">
        <title>TT11 complete genome.</title>
        <authorList>
            <person name="Wu Z."/>
        </authorList>
    </citation>
    <scope>NUCLEOTIDE SEQUENCE [LARGE SCALE GENOMIC DNA]</scope>
    <source>
        <strain evidence="1 2">TT11</strain>
    </source>
</reference>
<gene>
    <name evidence="1" type="ORF">ICJ83_01670</name>
</gene>
<protein>
    <submittedName>
        <fullName evidence="1">DUF4861 family protein</fullName>
    </submittedName>
</protein>
<accession>A0A8J6Q190</accession>
<evidence type="ECO:0000313" key="1">
    <source>
        <dbReference type="EMBL" id="MBD0830831.1"/>
    </source>
</evidence>
<keyword evidence="2" id="KW-1185">Reference proteome</keyword>
<sequence>MKKLAILSITLLSLIACKDKKSSVPSQDNIKATNETPSQPKTYAEISIAQGGTWMDGPRGHKEFNGGTSFKNVDNLQVPKEHTDHSWYIRYEGPGWENSQIGYRLYLDWRNAIDIFGKKVDSLVLPYVGQDGFDSYHEDAPWGQDILKAGKSMGIGGYGRVVADTVVRFQKVNDTKANITNSENGSSVHITYTGWASGNDIIDLNSRLTIYPEDRFTKAELTPSKAIDGLCTGIVDHDVAFHKKEGNNWGYIATYGVQTLAHPADKLGMALFYKLDEVAEQKKGDYEHLVIFKPTTDTITYYFLGAWEQEQNGIKTEVDFVKDLDSKLAALNATNSIK</sequence>
<dbReference type="PROSITE" id="PS51257">
    <property type="entry name" value="PROKAR_LIPOPROTEIN"/>
    <property type="match status" value="1"/>
</dbReference>
<comment type="caution">
    <text evidence="1">The sequence shown here is derived from an EMBL/GenBank/DDBJ whole genome shotgun (WGS) entry which is preliminary data.</text>
</comment>
<name>A0A8J6Q190_9FLAO</name>
<evidence type="ECO:0000313" key="2">
    <source>
        <dbReference type="Proteomes" id="UP000600588"/>
    </source>
</evidence>
<dbReference type="Proteomes" id="UP000600588">
    <property type="component" value="Unassembled WGS sequence"/>
</dbReference>
<dbReference type="AlphaFoldDB" id="A0A8J6Q190"/>
<proteinExistence type="predicted"/>